<accession>A0A3S9QBZ3</accession>
<dbReference type="GO" id="GO:0003677">
    <property type="term" value="F:DNA binding"/>
    <property type="evidence" value="ECO:0007669"/>
    <property type="project" value="UniProtKB-UniRule"/>
</dbReference>
<comment type="miscellaneous">
    <text evidence="3">In the RecBCD complex, RecB has a slow 3'-5' helicase, an exonuclease activity and loads RecA onto ssDNA, RecD has a fast 5'-3' helicase activity, while RecC stimulates the ATPase and processivity of the RecB helicase and contributes to recognition of the Chi site.</text>
</comment>
<keyword evidence="3" id="KW-0413">Isomerase</keyword>
<keyword evidence="3" id="KW-0269">Exonuclease</keyword>
<dbReference type="CDD" id="cd18809">
    <property type="entry name" value="SF1_C_RecD"/>
    <property type="match status" value="1"/>
</dbReference>
<dbReference type="GO" id="GO:0008854">
    <property type="term" value="F:exodeoxyribonuclease V activity"/>
    <property type="evidence" value="ECO:0007669"/>
    <property type="project" value="InterPro"/>
</dbReference>
<comment type="similarity">
    <text evidence="3">Belongs to the RecD family.</text>
</comment>
<feature type="binding site" evidence="3">
    <location>
        <begin position="268"/>
        <end position="275"/>
    </location>
    <ligand>
        <name>ATP</name>
        <dbReference type="ChEBI" id="CHEBI:30616"/>
    </ligand>
</feature>
<dbReference type="InterPro" id="IPR006344">
    <property type="entry name" value="RecD"/>
</dbReference>
<dbReference type="Proteomes" id="UP000280228">
    <property type="component" value="Chromosome"/>
</dbReference>
<keyword evidence="1 3" id="KW-0547">Nucleotide-binding</keyword>
<dbReference type="Pfam" id="PF13538">
    <property type="entry name" value="UvrD_C_2"/>
    <property type="match status" value="1"/>
</dbReference>
<dbReference type="Gene3D" id="3.40.50.300">
    <property type="entry name" value="P-loop containing nucleotide triphosphate hydrolases"/>
    <property type="match status" value="2"/>
</dbReference>
<dbReference type="AlphaFoldDB" id="A0A3S9QBZ3"/>
<dbReference type="GO" id="GO:0009338">
    <property type="term" value="C:exodeoxyribonuclease V complex"/>
    <property type="evidence" value="ECO:0007669"/>
    <property type="project" value="InterPro"/>
</dbReference>
<keyword evidence="3" id="KW-0540">Nuclease</keyword>
<dbReference type="EC" id="5.6.2.3" evidence="3"/>
<evidence type="ECO:0000256" key="1">
    <source>
        <dbReference type="ARBA" id="ARBA00022741"/>
    </source>
</evidence>
<dbReference type="RefSeq" id="WP_049148368.1">
    <property type="nucleotide sequence ID" value="NZ_CP034662.1"/>
</dbReference>
<keyword evidence="3" id="KW-0234">DNA repair</keyword>
<dbReference type="EMBL" id="CP034662">
    <property type="protein sequence ID" value="AZQ92224.1"/>
    <property type="molecule type" value="Genomic_DNA"/>
</dbReference>
<dbReference type="GO" id="GO:0016887">
    <property type="term" value="F:ATP hydrolysis activity"/>
    <property type="evidence" value="ECO:0007669"/>
    <property type="project" value="RHEA"/>
</dbReference>
<gene>
    <name evidence="3 5" type="primary">recD</name>
    <name evidence="5" type="ORF">EJK53_1049</name>
</gene>
<keyword evidence="3 5" id="KW-0378">Hydrolase</keyword>
<dbReference type="InterPro" id="IPR027785">
    <property type="entry name" value="UvrD-like_helicase_C"/>
</dbReference>
<reference evidence="5 6" key="1">
    <citation type="submission" date="2018-12" db="EMBL/GenBank/DDBJ databases">
        <title>Persistence of Moraxella catarrhalis in Chronic Obstructive Pulmonary Disease and Regulation of the Hag/MID Adhesin.</title>
        <authorList>
            <person name="Murphy T."/>
            <person name="Zhao X."/>
            <person name="Vyas G."/>
            <person name="Aluvathingal J."/>
            <person name="Nadendla S."/>
            <person name="Tallon L."/>
            <person name="Tettelin H."/>
        </authorList>
    </citation>
    <scope>NUCLEOTIDE SEQUENCE [LARGE SCALE GENOMIC DNA]</scope>
    <source>
        <strain evidence="5 6">46P58B1</strain>
    </source>
</reference>
<evidence type="ECO:0000256" key="2">
    <source>
        <dbReference type="ARBA" id="ARBA00022840"/>
    </source>
</evidence>
<dbReference type="CDD" id="cd17933">
    <property type="entry name" value="DEXSc_RecD-like"/>
    <property type="match status" value="1"/>
</dbReference>
<evidence type="ECO:0000259" key="4">
    <source>
        <dbReference type="Pfam" id="PF13538"/>
    </source>
</evidence>
<organism evidence="5 6">
    <name type="scientific">Moraxella catarrhalis</name>
    <name type="common">Branhamella catarrhalis</name>
    <dbReference type="NCBI Taxonomy" id="480"/>
    <lineage>
        <taxon>Bacteria</taxon>
        <taxon>Pseudomonadati</taxon>
        <taxon>Pseudomonadota</taxon>
        <taxon>Gammaproteobacteria</taxon>
        <taxon>Moraxellales</taxon>
        <taxon>Moraxellaceae</taxon>
        <taxon>Moraxella</taxon>
    </lineage>
</organism>
<keyword evidence="3" id="KW-0238">DNA-binding</keyword>
<dbReference type="HAMAP" id="MF_01487">
    <property type="entry name" value="RecD"/>
    <property type="match status" value="1"/>
</dbReference>
<comment type="catalytic activity">
    <reaction evidence="3">
        <text>ATP + H2O = ADP + phosphate + H(+)</text>
        <dbReference type="Rhea" id="RHEA:13065"/>
        <dbReference type="ChEBI" id="CHEBI:15377"/>
        <dbReference type="ChEBI" id="CHEBI:15378"/>
        <dbReference type="ChEBI" id="CHEBI:30616"/>
        <dbReference type="ChEBI" id="CHEBI:43474"/>
        <dbReference type="ChEBI" id="CHEBI:456216"/>
        <dbReference type="EC" id="5.6.2.3"/>
    </reaction>
</comment>
<feature type="domain" description="UvrD-like helicase C-terminal" evidence="4">
    <location>
        <begin position="609"/>
        <end position="656"/>
    </location>
</feature>
<keyword evidence="2 3" id="KW-0067">ATP-binding</keyword>
<evidence type="ECO:0000313" key="5">
    <source>
        <dbReference type="EMBL" id="AZQ92224.1"/>
    </source>
</evidence>
<name>A0A3S9QBZ3_MORCA</name>
<dbReference type="PANTHER" id="PTHR43788">
    <property type="entry name" value="DNA2/NAM7 HELICASE FAMILY MEMBER"/>
    <property type="match status" value="1"/>
</dbReference>
<sequence>MAGDIISRYVTDRVQDNHQWYAKKQVLAAECTLRLPDFELYHIVQDALLFQLNQGHTILHINDHDDLNNRHGLNGMIPIWQQKIMDSCLTVITHALANEGMDWAAFFDAYHRCADDTIKIKQFVNHALNHFRQQVSLLDHTVMEIEQLSALFLSMLRIYYVLYKNANTLNQFVSLLHNNTFFGDILASNIQSIPTNTPPIYFSDQAGGLYLWTSRAYLAESQLMTHILRISQADVPIFALDQLPNSLNTEQRDAIKLVSKQAFCLITGGPGTGKTFTVAQIVIALNQRDEYKKMRLGLAAPTGKAAQRMSESLLKSLDKANDIQLPKPKTIHRLLGIGANGSPRYDAKNQLPLDMLIIDEASMLGTELASQLFAAIATGCRVILLGDTHQLAAVDAGAVLADLCRIERLRHLRVNLTASKRFTDTSGVGQLAKLINDDRQNIHFDEIQQLINCHTKIDFHPITHALMHNDTYQKLSQDYQDYFLASKRLRFSFAKLSSQDAIDSVKKLFKILDTYRILCASHLGTFGDDQINDYLSLAHRAVQKIPPSVSPWFHGRVVMITKNLYDLGLFNGDIGICLWGSSGLSVYFEGEALRMVAVDMLSDTVVSTAYAITVHKSQGSEWQKVAIIFDGNSERLLSKELIYTAVTRAKSAVHIYSTHDALINAINTPTVRQTGLDKVSDSQQS</sequence>
<proteinExistence type="inferred from homology"/>
<dbReference type="NCBIfam" id="TIGR01447">
    <property type="entry name" value="recD"/>
    <property type="match status" value="1"/>
</dbReference>
<dbReference type="GO" id="GO:0005524">
    <property type="term" value="F:ATP binding"/>
    <property type="evidence" value="ECO:0007669"/>
    <property type="project" value="UniProtKB-UniRule"/>
</dbReference>
<keyword evidence="3" id="KW-0227">DNA damage</keyword>
<comment type="function">
    <text evidence="3">A helicase/nuclease that prepares dsDNA breaks (DSB) for recombinational DNA repair. Binds to DSBs and unwinds DNA via a highly rapid and processive ATP-dependent bidirectional helicase activity. Unwinds dsDNA until it encounters a Chi (crossover hotspot instigator) sequence from the 3' direction. Cuts ssDNA a few nucleotides 3' to the Chi site. The properties and activities of the enzyme are changed at Chi. The Chi-altered holoenzyme produces a long 3'-ssDNA overhang and facilitates RecA-binding to the ssDNA for homologous DNA recombination and repair. Holoenzyme degrades any linearized DNA that is unable to undergo homologous recombination. In the holoenzyme this subunit has ssDNA-dependent ATPase and 5'-3' helicase activity. When added to pre-assembled RecBC greatly stimulates nuclease activity and augments holoenzyme processivity. Negatively regulates the RecA-loading ability of RecBCD.</text>
</comment>
<dbReference type="GO" id="GO:0017116">
    <property type="term" value="F:single-stranded DNA helicase activity"/>
    <property type="evidence" value="ECO:0007669"/>
    <property type="project" value="TreeGrafter"/>
</dbReference>
<dbReference type="GO" id="GO:0043139">
    <property type="term" value="F:5'-3' DNA helicase activity"/>
    <property type="evidence" value="ECO:0007669"/>
    <property type="project" value="UniProtKB-UniRule"/>
</dbReference>
<dbReference type="Pfam" id="PF13604">
    <property type="entry name" value="AAA_30"/>
    <property type="match status" value="1"/>
</dbReference>
<dbReference type="SUPFAM" id="SSF52540">
    <property type="entry name" value="P-loop containing nucleoside triphosphate hydrolases"/>
    <property type="match status" value="1"/>
</dbReference>
<evidence type="ECO:0000313" key="6">
    <source>
        <dbReference type="Proteomes" id="UP000280228"/>
    </source>
</evidence>
<protein>
    <recommendedName>
        <fullName evidence="3">RecBCD enzyme subunit RecD</fullName>
        <ecNumber evidence="3">5.6.2.3</ecNumber>
    </recommendedName>
    <alternativeName>
        <fullName evidence="3">DNA 5'-3' helicase subunit RecD</fullName>
    </alternativeName>
    <alternativeName>
        <fullName evidence="3">Exonuclease V subunit RecD</fullName>
        <shortName evidence="3">ExoV subunit RecD</shortName>
    </alternativeName>
    <alternativeName>
        <fullName evidence="3">Helicase/nuclease RecBCD subunit RecD</fullName>
    </alternativeName>
</protein>
<keyword evidence="3" id="KW-0347">Helicase</keyword>
<dbReference type="InterPro" id="IPR050534">
    <property type="entry name" value="Coronavir_polyprotein_1ab"/>
</dbReference>
<comment type="subunit">
    <text evidence="3">Heterotrimer of RecB, RecC and RecD. All subunits contribute to DNA-binding.</text>
</comment>
<dbReference type="InterPro" id="IPR027417">
    <property type="entry name" value="P-loop_NTPase"/>
</dbReference>
<dbReference type="GO" id="GO:0000724">
    <property type="term" value="P:double-strand break repair via homologous recombination"/>
    <property type="evidence" value="ECO:0007669"/>
    <property type="project" value="UniProtKB-UniRule"/>
</dbReference>
<evidence type="ECO:0000256" key="3">
    <source>
        <dbReference type="HAMAP-Rule" id="MF_01487"/>
    </source>
</evidence>
<dbReference type="Gene3D" id="2.30.30.940">
    <property type="match status" value="1"/>
</dbReference>
<dbReference type="PANTHER" id="PTHR43788:SF6">
    <property type="entry name" value="DNA HELICASE B"/>
    <property type="match status" value="1"/>
</dbReference>